<feature type="domain" description="Glycoside hydrolase family 3 N-terminal" evidence="7">
    <location>
        <begin position="64"/>
        <end position="371"/>
    </location>
</feature>
<dbReference type="EC" id="3.2.1.52" evidence="3"/>
<dbReference type="Proteomes" id="UP000073200">
    <property type="component" value="Unassembled WGS sequence"/>
</dbReference>
<evidence type="ECO:0000256" key="3">
    <source>
        <dbReference type="ARBA" id="ARBA00012663"/>
    </source>
</evidence>
<accession>A0A0Z8G2C8</accession>
<dbReference type="GO" id="GO:0009254">
    <property type="term" value="P:peptidoglycan turnover"/>
    <property type="evidence" value="ECO:0007669"/>
    <property type="project" value="TreeGrafter"/>
</dbReference>
<protein>
    <recommendedName>
        <fullName evidence="3">beta-N-acetylhexosaminidase</fullName>
        <ecNumber evidence="3">3.2.1.52</ecNumber>
    </recommendedName>
</protein>
<name>A0A0Z8G2C8_STRSU</name>
<feature type="transmembrane region" description="Helical" evidence="6">
    <location>
        <begin position="6"/>
        <end position="28"/>
    </location>
</feature>
<evidence type="ECO:0000256" key="6">
    <source>
        <dbReference type="SAM" id="Phobius"/>
    </source>
</evidence>
<gene>
    <name evidence="8" type="primary">ybbD</name>
    <name evidence="8" type="ORF">ERS132421_00998</name>
</gene>
<dbReference type="AlphaFoldDB" id="A0A0Z8G2C8"/>
<comment type="similarity">
    <text evidence="2">Belongs to the glycosyl hydrolase 3 family.</text>
</comment>
<keyword evidence="6" id="KW-0812">Transmembrane</keyword>
<dbReference type="EMBL" id="FIHG01000004">
    <property type="protein sequence ID" value="CYU90851.1"/>
    <property type="molecule type" value="Genomic_DNA"/>
</dbReference>
<dbReference type="InterPro" id="IPR017853">
    <property type="entry name" value="GH"/>
</dbReference>
<keyword evidence="5" id="KW-0326">Glycosidase</keyword>
<dbReference type="GO" id="GO:0004563">
    <property type="term" value="F:beta-N-acetylhexosaminidase activity"/>
    <property type="evidence" value="ECO:0007669"/>
    <property type="project" value="UniProtKB-EC"/>
</dbReference>
<dbReference type="GO" id="GO:0005975">
    <property type="term" value="P:carbohydrate metabolic process"/>
    <property type="evidence" value="ECO:0007669"/>
    <property type="project" value="InterPro"/>
</dbReference>
<evidence type="ECO:0000259" key="7">
    <source>
        <dbReference type="Pfam" id="PF00933"/>
    </source>
</evidence>
<evidence type="ECO:0000256" key="1">
    <source>
        <dbReference type="ARBA" id="ARBA00001231"/>
    </source>
</evidence>
<evidence type="ECO:0000256" key="4">
    <source>
        <dbReference type="ARBA" id="ARBA00022801"/>
    </source>
</evidence>
<reference evidence="8 9" key="1">
    <citation type="submission" date="2016-02" db="EMBL/GenBank/DDBJ databases">
        <authorList>
            <consortium name="Pathogen Informatics"/>
        </authorList>
    </citation>
    <scope>NUCLEOTIDE SEQUENCE [LARGE SCALE GENOMIC DNA]</scope>
    <source>
        <strain evidence="8 9">LSS59</strain>
    </source>
</reference>
<comment type="catalytic activity">
    <reaction evidence="1">
        <text>Hydrolysis of terminal non-reducing N-acetyl-D-hexosamine residues in N-acetyl-beta-D-hexosaminides.</text>
        <dbReference type="EC" id="3.2.1.52"/>
    </reaction>
</comment>
<organism evidence="8 9">
    <name type="scientific">Streptococcus suis</name>
    <dbReference type="NCBI Taxonomy" id="1307"/>
    <lineage>
        <taxon>Bacteria</taxon>
        <taxon>Bacillati</taxon>
        <taxon>Bacillota</taxon>
        <taxon>Bacilli</taxon>
        <taxon>Lactobacillales</taxon>
        <taxon>Streptococcaceae</taxon>
        <taxon>Streptococcus</taxon>
    </lineage>
</organism>
<evidence type="ECO:0000313" key="9">
    <source>
        <dbReference type="Proteomes" id="UP000073200"/>
    </source>
</evidence>
<evidence type="ECO:0000256" key="5">
    <source>
        <dbReference type="ARBA" id="ARBA00023295"/>
    </source>
</evidence>
<keyword evidence="6" id="KW-0472">Membrane</keyword>
<dbReference type="SUPFAM" id="SSF51445">
    <property type="entry name" value="(Trans)glycosidases"/>
    <property type="match status" value="1"/>
</dbReference>
<evidence type="ECO:0000313" key="8">
    <source>
        <dbReference type="EMBL" id="CYU90851.1"/>
    </source>
</evidence>
<dbReference type="InterPro" id="IPR001764">
    <property type="entry name" value="Glyco_hydro_3_N"/>
</dbReference>
<dbReference type="Gene3D" id="3.20.20.300">
    <property type="entry name" value="Glycoside hydrolase, family 3, N-terminal domain"/>
    <property type="match status" value="1"/>
</dbReference>
<dbReference type="Pfam" id="PF00933">
    <property type="entry name" value="Glyco_hydro_3"/>
    <property type="match status" value="1"/>
</dbReference>
<dbReference type="PANTHER" id="PTHR30480:SF13">
    <property type="entry name" value="BETA-HEXOSAMINIDASE"/>
    <property type="match status" value="1"/>
</dbReference>
<dbReference type="InterPro" id="IPR050226">
    <property type="entry name" value="NagZ_Beta-hexosaminidase"/>
</dbReference>
<dbReference type="PANTHER" id="PTHR30480">
    <property type="entry name" value="BETA-HEXOSAMINIDASE-RELATED"/>
    <property type="match status" value="1"/>
</dbReference>
<proteinExistence type="inferred from homology"/>
<evidence type="ECO:0000256" key="2">
    <source>
        <dbReference type="ARBA" id="ARBA00005336"/>
    </source>
</evidence>
<keyword evidence="6" id="KW-1133">Transmembrane helix</keyword>
<keyword evidence="4" id="KW-0378">Hydrolase</keyword>
<sequence>MLRKRFNVLGTSITCLLFIGLMLGLFFLGNRTQKEQTKVVTTSSSQEISARDKVIANYLNQMALEEKVGQMIFARMPSTGQTEALETYHFGGYILFASDFEGKTLEQVKEEIASYQSLSKVPLLMASDEEGGTVTRISQLLETPFASPLELYQSGGIEAILSDTKQKTSLLKEEGIFTGFFPVADLSTEPSSFIYDRTIGQDAKTTSDYIGQLVSLLKEEQFASTLKHFPGYGDNADSHTDLVYDNRSLEELRGNDFLPFRAGIEAGADSIMVSHNIVPAIDDVSSSISPEINKIFRNELGFEGVIMTDDFDMQGLVQFVDQDTGALQTIQAGTDMILSSSYASQIPYIIEQVKAGTITEGRIDQSVKRILGMKYDLGLIK</sequence>
<dbReference type="InterPro" id="IPR036962">
    <property type="entry name" value="Glyco_hydro_3_N_sf"/>
</dbReference>